<dbReference type="PANTHER" id="PTHR46323">
    <property type="entry name" value="BETA-GALACTOSIDASE"/>
    <property type="match status" value="1"/>
</dbReference>
<dbReference type="STRING" id="860235.AOZ06_34110"/>
<dbReference type="InterPro" id="IPR013783">
    <property type="entry name" value="Ig-like_fold"/>
</dbReference>
<dbReference type="Gene3D" id="2.60.120.260">
    <property type="entry name" value="Galactose-binding domain-like"/>
    <property type="match status" value="1"/>
</dbReference>
<sequence length="996" mass="110323">MSYIDDVSPGNGALPPRSAFTSDAPSLSLNGDWRFHLSPTAADAPAGIEQDTFDDSSWSTLAVPSNWQMHGFGKPAYTNVQYPFPIDPPHVPSDNPTGDYRLSFDLTATWLAHPAVLRFDGIDSCGRVWLNGTELGVTRGSRLPVEFDVSGLLREHGNVLAVRVHQWSSGSYLEDQDMWWLSGIFRDVTLHARPTGGIADYWVRADYDHTTGQGRLRVEVDGVAWLSVPELGILRASVDASIDAGTVEPWTAENPRLYDGYPASDRERVPLRIGFRTVTIEDGQVKVNGQPIMLRGVNRHEHHPTLGRAVPYETARADVLLMKQHNINAVRTSHYPPHPAFLDLCDEYGLWVIDECDLETHGFSEVGWDRNPSDDPRWEAAYLNRMTRMVERDKNHPSIIMWSLGNESHTGRNLAAMAEWTRSRDATRPVHYEGDAACEYVDVYSRMYASHAEVDEIGRTTKLPFIQCEYAHAMGNGPGGLLEYRDLFEKYPRCQGGFVWEWLDHGIARQDPEGRLFYAYGGDFGETIHDGSFVIDGLVFPDRSPSPGLRELKKIFEPVRIGPPNTELADPETTRQATRPGAATWKTADPHTVETQGQPAPLSPDRSNPKTAEPPQTFKKASPTTPGGRPLSSLPAGEGVGVGRGEGVDRWKVVVANHYDYSGLEHLSFAWKLEEEGVEVAAGTLAAPRLRPGREITLELPELPETAGESWVTVTAALANDTAWASANHPIAWGQLNVTPHRRVASVTKPRAEAPHEIGGIPIVQPKLDLWRAPTENDRPGEALRWREAGLHRLQHRVISDERTRVAPPARAFGMLVTYTWTGDESELHLKAGIEPDGEWPCTLPRLGLRTAIPRQFGNVEWFGRGPGEAYADSRQAAAVGRFRSTVDGMQTPYVFPQENGNRTEVRWAELTDDTGRGIRIEGAPTFEFTARRWTSEELDAAGHTTDLEPGEWIHLNLDIAQNGLGTASCGPGVLPQHELHAHAASIELTFRPLGS</sequence>
<reference evidence="10 11" key="1">
    <citation type="submission" date="2015-07" db="EMBL/GenBank/DDBJ databases">
        <title>Genome sequencing of Kibdelosporangium phytohabitans.</title>
        <authorList>
            <person name="Qin S."/>
            <person name="Xing K."/>
        </authorList>
    </citation>
    <scope>NUCLEOTIDE SEQUENCE [LARGE SCALE GENOMIC DNA]</scope>
    <source>
        <strain evidence="10 11">KLBMP1111</strain>
    </source>
</reference>
<dbReference type="PROSITE" id="PS00608">
    <property type="entry name" value="GLYCOSYL_HYDROL_F2_2"/>
    <property type="match status" value="1"/>
</dbReference>
<dbReference type="SUPFAM" id="SSF51445">
    <property type="entry name" value="(Trans)glycosidases"/>
    <property type="match status" value="1"/>
</dbReference>
<feature type="domain" description="Beta galactosidase small chain/" evidence="9">
    <location>
        <begin position="746"/>
        <end position="992"/>
    </location>
</feature>
<dbReference type="KEGG" id="kphy:AOZ06_34110"/>
<dbReference type="Pfam" id="PF02837">
    <property type="entry name" value="Glyco_hydro_2_N"/>
    <property type="match status" value="1"/>
</dbReference>
<dbReference type="Gene3D" id="3.20.20.80">
    <property type="entry name" value="Glycosidases"/>
    <property type="match status" value="1"/>
</dbReference>
<gene>
    <name evidence="10" type="ORF">AOZ06_34110</name>
</gene>
<proteinExistence type="inferred from homology"/>
<dbReference type="Pfam" id="PF02929">
    <property type="entry name" value="Bgal_small_N"/>
    <property type="match status" value="1"/>
</dbReference>
<comment type="similarity">
    <text evidence="2">Belongs to the glycosyl hydrolase 2 family.</text>
</comment>
<dbReference type="InterPro" id="IPR017853">
    <property type="entry name" value="GH"/>
</dbReference>
<dbReference type="GO" id="GO:0030246">
    <property type="term" value="F:carbohydrate binding"/>
    <property type="evidence" value="ECO:0007669"/>
    <property type="project" value="InterPro"/>
</dbReference>
<dbReference type="EC" id="3.2.1.23" evidence="3"/>
<dbReference type="InterPro" id="IPR006101">
    <property type="entry name" value="Glyco_hydro_2"/>
</dbReference>
<dbReference type="Gene3D" id="2.60.40.10">
    <property type="entry name" value="Immunoglobulins"/>
    <property type="match status" value="2"/>
</dbReference>
<dbReference type="SMART" id="SM01038">
    <property type="entry name" value="Bgal_small_N"/>
    <property type="match status" value="1"/>
</dbReference>
<name>A0A0N9I0Z5_9PSEU</name>
<evidence type="ECO:0000313" key="10">
    <source>
        <dbReference type="EMBL" id="ALG11244.1"/>
    </source>
</evidence>
<dbReference type="PROSITE" id="PS00719">
    <property type="entry name" value="GLYCOSYL_HYDROL_F2_1"/>
    <property type="match status" value="1"/>
</dbReference>
<dbReference type="InterPro" id="IPR050347">
    <property type="entry name" value="Bact_Beta-galactosidase"/>
</dbReference>
<evidence type="ECO:0000259" key="9">
    <source>
        <dbReference type="SMART" id="SM01038"/>
    </source>
</evidence>
<evidence type="ECO:0000256" key="6">
    <source>
        <dbReference type="ARBA" id="ARBA00023295"/>
    </source>
</evidence>
<dbReference type="Proteomes" id="UP000063699">
    <property type="component" value="Chromosome"/>
</dbReference>
<dbReference type="InterPro" id="IPR014718">
    <property type="entry name" value="GH-type_carb-bd"/>
</dbReference>
<dbReference type="InterPro" id="IPR011013">
    <property type="entry name" value="Gal_mutarotase_sf_dom"/>
</dbReference>
<dbReference type="Gene3D" id="2.70.98.10">
    <property type="match status" value="1"/>
</dbReference>
<dbReference type="PANTHER" id="PTHR46323:SF2">
    <property type="entry name" value="BETA-GALACTOSIDASE"/>
    <property type="match status" value="1"/>
</dbReference>
<dbReference type="PRINTS" id="PR00132">
    <property type="entry name" value="GLHYDRLASE2"/>
</dbReference>
<organism evidence="10 11">
    <name type="scientific">Kibdelosporangium phytohabitans</name>
    <dbReference type="NCBI Taxonomy" id="860235"/>
    <lineage>
        <taxon>Bacteria</taxon>
        <taxon>Bacillati</taxon>
        <taxon>Actinomycetota</taxon>
        <taxon>Actinomycetes</taxon>
        <taxon>Pseudonocardiales</taxon>
        <taxon>Pseudonocardiaceae</taxon>
        <taxon>Kibdelosporangium</taxon>
    </lineage>
</organism>
<evidence type="ECO:0000256" key="5">
    <source>
        <dbReference type="ARBA" id="ARBA00022801"/>
    </source>
</evidence>
<dbReference type="InterPro" id="IPR032312">
    <property type="entry name" value="LacZ_4"/>
</dbReference>
<protein>
    <recommendedName>
        <fullName evidence="4">Beta-galactosidase</fullName>
        <ecNumber evidence="3">3.2.1.23</ecNumber>
    </recommendedName>
    <alternativeName>
        <fullName evidence="7">Lactase</fullName>
    </alternativeName>
</protein>
<evidence type="ECO:0000256" key="1">
    <source>
        <dbReference type="ARBA" id="ARBA00001412"/>
    </source>
</evidence>
<dbReference type="InterPro" id="IPR023232">
    <property type="entry name" value="Glyco_hydro_2_AS"/>
</dbReference>
<dbReference type="EMBL" id="CP012752">
    <property type="protein sequence ID" value="ALG11244.1"/>
    <property type="molecule type" value="Genomic_DNA"/>
</dbReference>
<dbReference type="GO" id="GO:0005990">
    <property type="term" value="P:lactose catabolic process"/>
    <property type="evidence" value="ECO:0007669"/>
    <property type="project" value="TreeGrafter"/>
</dbReference>
<dbReference type="Pfam" id="PF16353">
    <property type="entry name" value="LacZ_4"/>
    <property type="match status" value="1"/>
</dbReference>
<dbReference type="SUPFAM" id="SSF74650">
    <property type="entry name" value="Galactose mutarotase-like"/>
    <property type="match status" value="1"/>
</dbReference>
<keyword evidence="11" id="KW-1185">Reference proteome</keyword>
<dbReference type="GO" id="GO:0004565">
    <property type="term" value="F:beta-galactosidase activity"/>
    <property type="evidence" value="ECO:0007669"/>
    <property type="project" value="UniProtKB-EC"/>
</dbReference>
<evidence type="ECO:0000256" key="8">
    <source>
        <dbReference type="SAM" id="MobiDB-lite"/>
    </source>
</evidence>
<dbReference type="SUPFAM" id="SSF49785">
    <property type="entry name" value="Galactose-binding domain-like"/>
    <property type="match status" value="1"/>
</dbReference>
<dbReference type="InterPro" id="IPR004199">
    <property type="entry name" value="B-gal_small/dom_5"/>
</dbReference>
<evidence type="ECO:0000313" key="11">
    <source>
        <dbReference type="Proteomes" id="UP000063699"/>
    </source>
</evidence>
<feature type="region of interest" description="Disordered" evidence="8">
    <location>
        <begin position="561"/>
        <end position="643"/>
    </location>
</feature>
<evidence type="ECO:0000256" key="7">
    <source>
        <dbReference type="ARBA" id="ARBA00032230"/>
    </source>
</evidence>
<accession>A0A0N9I0Z5</accession>
<dbReference type="FunFam" id="3.20.20.80:FF:000018">
    <property type="entry name" value="Beta-galactosidase"/>
    <property type="match status" value="1"/>
</dbReference>
<dbReference type="InterPro" id="IPR036156">
    <property type="entry name" value="Beta-gal/glucu_dom_sf"/>
</dbReference>
<dbReference type="InterPro" id="IPR006103">
    <property type="entry name" value="Glyco_hydro_2_cat"/>
</dbReference>
<dbReference type="InterPro" id="IPR023230">
    <property type="entry name" value="Glyco_hydro_2_CS"/>
</dbReference>
<keyword evidence="6" id="KW-0326">Glycosidase</keyword>
<dbReference type="InterPro" id="IPR008979">
    <property type="entry name" value="Galactose-bd-like_sf"/>
</dbReference>
<dbReference type="GO" id="GO:0009341">
    <property type="term" value="C:beta-galactosidase complex"/>
    <property type="evidence" value="ECO:0007669"/>
    <property type="project" value="InterPro"/>
</dbReference>
<dbReference type="Pfam" id="PF02836">
    <property type="entry name" value="Glyco_hydro_2_C"/>
    <property type="match status" value="1"/>
</dbReference>
<evidence type="ECO:0000256" key="4">
    <source>
        <dbReference type="ARBA" id="ARBA00013303"/>
    </source>
</evidence>
<comment type="catalytic activity">
    <reaction evidence="1">
        <text>Hydrolysis of terminal non-reducing beta-D-galactose residues in beta-D-galactosides.</text>
        <dbReference type="EC" id="3.2.1.23"/>
    </reaction>
</comment>
<dbReference type="InterPro" id="IPR006104">
    <property type="entry name" value="Glyco_hydro_2_N"/>
</dbReference>
<dbReference type="AlphaFoldDB" id="A0A0N9I0Z5"/>
<dbReference type="OrthoDB" id="9762066at2"/>
<dbReference type="SUPFAM" id="SSF49303">
    <property type="entry name" value="beta-Galactosidase/glucuronidase domain"/>
    <property type="match status" value="2"/>
</dbReference>
<keyword evidence="5" id="KW-0378">Hydrolase</keyword>
<evidence type="ECO:0000256" key="3">
    <source>
        <dbReference type="ARBA" id="ARBA00012756"/>
    </source>
</evidence>
<evidence type="ECO:0000256" key="2">
    <source>
        <dbReference type="ARBA" id="ARBA00007401"/>
    </source>
</evidence>